<accession>A0A2P5EUZ2</accession>
<dbReference type="Proteomes" id="UP000237000">
    <property type="component" value="Unassembled WGS sequence"/>
</dbReference>
<evidence type="ECO:0000313" key="3">
    <source>
        <dbReference type="Proteomes" id="UP000237000"/>
    </source>
</evidence>
<keyword evidence="3" id="KW-1185">Reference proteome</keyword>
<feature type="signal peptide" evidence="1">
    <location>
        <begin position="1"/>
        <end position="22"/>
    </location>
</feature>
<dbReference type="EMBL" id="JXTC01000095">
    <property type="protein sequence ID" value="PON89337.1"/>
    <property type="molecule type" value="Genomic_DNA"/>
</dbReference>
<reference evidence="3" key="1">
    <citation type="submission" date="2016-06" db="EMBL/GenBank/DDBJ databases">
        <title>Parallel loss of symbiosis genes in relatives of nitrogen-fixing non-legume Parasponia.</title>
        <authorList>
            <person name="Van Velzen R."/>
            <person name="Holmer R."/>
            <person name="Bu F."/>
            <person name="Rutten L."/>
            <person name="Van Zeijl A."/>
            <person name="Liu W."/>
            <person name="Santuari L."/>
            <person name="Cao Q."/>
            <person name="Sharma T."/>
            <person name="Shen D."/>
            <person name="Roswanjaya Y."/>
            <person name="Wardhani T."/>
            <person name="Kalhor M.S."/>
            <person name="Jansen J."/>
            <person name="Van den Hoogen J."/>
            <person name="Gungor B."/>
            <person name="Hartog M."/>
            <person name="Hontelez J."/>
            <person name="Verver J."/>
            <person name="Yang W.-C."/>
            <person name="Schijlen E."/>
            <person name="Repin R."/>
            <person name="Schilthuizen M."/>
            <person name="Schranz E."/>
            <person name="Heidstra R."/>
            <person name="Miyata K."/>
            <person name="Fedorova E."/>
            <person name="Kohlen W."/>
            <person name="Bisseling T."/>
            <person name="Smit S."/>
            <person name="Geurts R."/>
        </authorList>
    </citation>
    <scope>NUCLEOTIDE SEQUENCE [LARGE SCALE GENOMIC DNA]</scope>
    <source>
        <strain evidence="3">cv. RG33-2</strain>
    </source>
</reference>
<evidence type="ECO:0000313" key="2">
    <source>
        <dbReference type="EMBL" id="PON89337.1"/>
    </source>
</evidence>
<name>A0A2P5EUZ2_TREOI</name>
<sequence length="121" mass="13526">MIGRFLAWFLVVSLTCNLSSMALKVTTELDNYNPAAGFNLSKPILQEAGKNYDRASLKHTKFEESDKIQKGKGGVYGGANVNHRPRPIERNSASLPARIRPPLFVVVLFPIFTFLRIFTSL</sequence>
<proteinExistence type="predicted"/>
<evidence type="ECO:0008006" key="4">
    <source>
        <dbReference type="Google" id="ProtNLM"/>
    </source>
</evidence>
<dbReference type="OrthoDB" id="1166521at2759"/>
<comment type="caution">
    <text evidence="2">The sequence shown here is derived from an EMBL/GenBank/DDBJ whole genome shotgun (WGS) entry which is preliminary data.</text>
</comment>
<dbReference type="AlphaFoldDB" id="A0A2P5EUZ2"/>
<protein>
    <recommendedName>
        <fullName evidence="4">Transmembrane protein</fullName>
    </recommendedName>
</protein>
<evidence type="ECO:0000256" key="1">
    <source>
        <dbReference type="SAM" id="SignalP"/>
    </source>
</evidence>
<keyword evidence="1" id="KW-0732">Signal</keyword>
<dbReference type="InParanoid" id="A0A2P5EUZ2"/>
<feature type="chain" id="PRO_5015158949" description="Transmembrane protein" evidence="1">
    <location>
        <begin position="23"/>
        <end position="121"/>
    </location>
</feature>
<organism evidence="2 3">
    <name type="scientific">Trema orientale</name>
    <name type="common">Charcoal tree</name>
    <name type="synonym">Celtis orientalis</name>
    <dbReference type="NCBI Taxonomy" id="63057"/>
    <lineage>
        <taxon>Eukaryota</taxon>
        <taxon>Viridiplantae</taxon>
        <taxon>Streptophyta</taxon>
        <taxon>Embryophyta</taxon>
        <taxon>Tracheophyta</taxon>
        <taxon>Spermatophyta</taxon>
        <taxon>Magnoliopsida</taxon>
        <taxon>eudicotyledons</taxon>
        <taxon>Gunneridae</taxon>
        <taxon>Pentapetalae</taxon>
        <taxon>rosids</taxon>
        <taxon>fabids</taxon>
        <taxon>Rosales</taxon>
        <taxon>Cannabaceae</taxon>
        <taxon>Trema</taxon>
    </lineage>
</organism>
<gene>
    <name evidence="2" type="ORF">TorRG33x02_148800</name>
</gene>